<evidence type="ECO:0000256" key="1">
    <source>
        <dbReference type="SAM" id="MobiDB-lite"/>
    </source>
</evidence>
<keyword evidence="2" id="KW-0732">Signal</keyword>
<proteinExistence type="predicted"/>
<dbReference type="InParanoid" id="A0A409VEJ6"/>
<dbReference type="CDD" id="cd09917">
    <property type="entry name" value="F-box_SF"/>
    <property type="match status" value="1"/>
</dbReference>
<dbReference type="OrthoDB" id="1259151at2759"/>
<dbReference type="SUPFAM" id="SSF50998">
    <property type="entry name" value="Quinoprotein alcohol dehydrogenase-like"/>
    <property type="match status" value="1"/>
</dbReference>
<reference evidence="4 5" key="1">
    <citation type="journal article" date="2018" name="Evol. Lett.">
        <title>Horizontal gene cluster transfer increased hallucinogenic mushroom diversity.</title>
        <authorList>
            <person name="Reynolds H.T."/>
            <person name="Vijayakumar V."/>
            <person name="Gluck-Thaler E."/>
            <person name="Korotkin H.B."/>
            <person name="Matheny P.B."/>
            <person name="Slot J.C."/>
        </authorList>
    </citation>
    <scope>NUCLEOTIDE SEQUENCE [LARGE SCALE GENOMIC DNA]</scope>
    <source>
        <strain evidence="4 5">2629</strain>
    </source>
</reference>
<feature type="chain" id="PRO_5019133009" description="F-box domain-containing protein" evidence="2">
    <location>
        <begin position="20"/>
        <end position="624"/>
    </location>
</feature>
<dbReference type="Proteomes" id="UP000284842">
    <property type="component" value="Unassembled WGS sequence"/>
</dbReference>
<keyword evidence="5" id="KW-1185">Reference proteome</keyword>
<name>A0A409VEJ6_9AGAR</name>
<sequence>MLSLPADILILIFETLSVSDLTSLSLTCHDLHNIVTTYGWSAYLRANPRPSYTLSKTRSMWTPHQQALYDNLTDHAWSKPKFISRPICRPWAGKLQPVLAISPSRLVIGAWSNLHSYAFGAPNRNRLMASPPVRYEGSVSLLFAPGTHPHLEDRPRSITAISFVPDGGRDVVLDVAFLDGALERVILQPPSYSSLFDSDTPNSSAAPILQMSRTKLASMPNNDFIESLSVDSTRSVVLALASNGGARLSSIPQIDYTNLDDPLSLSSLSISDPTASHISISCRSWKSLLSLSSPYPYAAFGSSSSTPLVIHSITDGATLSPFPSAILHIRSVVDKIERRDAKLRLDRLERMQNVIEDSNTSTSTSTAGDSKPPSLPSSAVYGLTHAPHCAPWGASSQVLVSGWFDGEVRIYDLRNRDRYGTTTSYNVSAPSSAPASTSTNSTPLRSSTPAQTRQIQVPLLKPSLTLADKWSDEPIYAVSAGGGSGACVAAGTGRHSVVAMFDVRVGGYGGLVGRSGDEGLGVVSAYAKMNENSSTTNGGGGGGRGMSTRWGRDNDAPGADADGDGDGDDLEHDEGLMKGWSVHAPGNDQSPVYDVVMESDRVWGVTQARGFVFDFVSSSSLFCF</sequence>
<feature type="region of interest" description="Disordered" evidence="1">
    <location>
        <begin position="423"/>
        <end position="453"/>
    </location>
</feature>
<feature type="region of interest" description="Disordered" evidence="1">
    <location>
        <begin position="530"/>
        <end position="574"/>
    </location>
</feature>
<feature type="compositionally biased region" description="Low complexity" evidence="1">
    <location>
        <begin position="428"/>
        <end position="443"/>
    </location>
</feature>
<dbReference type="InterPro" id="IPR001810">
    <property type="entry name" value="F-box_dom"/>
</dbReference>
<feature type="compositionally biased region" description="Acidic residues" evidence="1">
    <location>
        <begin position="561"/>
        <end position="572"/>
    </location>
</feature>
<evidence type="ECO:0000313" key="4">
    <source>
        <dbReference type="EMBL" id="PPQ63627.1"/>
    </source>
</evidence>
<evidence type="ECO:0000259" key="3">
    <source>
        <dbReference type="PROSITE" id="PS50181"/>
    </source>
</evidence>
<dbReference type="InterPro" id="IPR036047">
    <property type="entry name" value="F-box-like_dom_sf"/>
</dbReference>
<dbReference type="AlphaFoldDB" id="A0A409VEJ6"/>
<gene>
    <name evidence="4" type="ORF">CVT24_004380</name>
</gene>
<dbReference type="PROSITE" id="PS50181">
    <property type="entry name" value="FBOX"/>
    <property type="match status" value="1"/>
</dbReference>
<feature type="compositionally biased region" description="Polar residues" evidence="1">
    <location>
        <begin position="444"/>
        <end position="453"/>
    </location>
</feature>
<dbReference type="InterPro" id="IPR011047">
    <property type="entry name" value="Quinoprotein_ADH-like_sf"/>
</dbReference>
<comment type="caution">
    <text evidence="4">The sequence shown here is derived from an EMBL/GenBank/DDBJ whole genome shotgun (WGS) entry which is preliminary data.</text>
</comment>
<accession>A0A409VEJ6</accession>
<feature type="region of interest" description="Disordered" evidence="1">
    <location>
        <begin position="354"/>
        <end position="378"/>
    </location>
</feature>
<feature type="domain" description="F-box" evidence="3">
    <location>
        <begin position="1"/>
        <end position="46"/>
    </location>
</feature>
<organism evidence="4 5">
    <name type="scientific">Panaeolus cyanescens</name>
    <dbReference type="NCBI Taxonomy" id="181874"/>
    <lineage>
        <taxon>Eukaryota</taxon>
        <taxon>Fungi</taxon>
        <taxon>Dikarya</taxon>
        <taxon>Basidiomycota</taxon>
        <taxon>Agaricomycotina</taxon>
        <taxon>Agaricomycetes</taxon>
        <taxon>Agaricomycetidae</taxon>
        <taxon>Agaricales</taxon>
        <taxon>Agaricineae</taxon>
        <taxon>Galeropsidaceae</taxon>
        <taxon>Panaeolus</taxon>
    </lineage>
</organism>
<feature type="signal peptide" evidence="2">
    <location>
        <begin position="1"/>
        <end position="19"/>
    </location>
</feature>
<protein>
    <recommendedName>
        <fullName evidence="3">F-box domain-containing protein</fullName>
    </recommendedName>
</protein>
<dbReference type="Pfam" id="PF12937">
    <property type="entry name" value="F-box-like"/>
    <property type="match status" value="1"/>
</dbReference>
<dbReference type="EMBL" id="NHTK01006116">
    <property type="protein sequence ID" value="PPQ63627.1"/>
    <property type="molecule type" value="Genomic_DNA"/>
</dbReference>
<evidence type="ECO:0000256" key="2">
    <source>
        <dbReference type="SAM" id="SignalP"/>
    </source>
</evidence>
<dbReference type="SUPFAM" id="SSF81383">
    <property type="entry name" value="F-box domain"/>
    <property type="match status" value="1"/>
</dbReference>
<feature type="compositionally biased region" description="Polar residues" evidence="1">
    <location>
        <begin position="355"/>
        <end position="368"/>
    </location>
</feature>
<evidence type="ECO:0000313" key="5">
    <source>
        <dbReference type="Proteomes" id="UP000284842"/>
    </source>
</evidence>